<name>E6WP63_PSEUU</name>
<dbReference type="AlphaFoldDB" id="E6WP63"/>
<organism evidence="1 2">
    <name type="scientific">Pseudoxanthomonas suwonensis (strain 11-1)</name>
    <dbReference type="NCBI Taxonomy" id="743721"/>
    <lineage>
        <taxon>Bacteria</taxon>
        <taxon>Pseudomonadati</taxon>
        <taxon>Pseudomonadota</taxon>
        <taxon>Gammaproteobacteria</taxon>
        <taxon>Lysobacterales</taxon>
        <taxon>Lysobacteraceae</taxon>
        <taxon>Pseudoxanthomonas</taxon>
    </lineage>
</organism>
<dbReference type="eggNOG" id="COG2959">
    <property type="taxonomic scope" value="Bacteria"/>
</dbReference>
<sequence>MNEIPPSRGPSARLVAWLLVLLALVLVAAWAWHAWRQQQERLLDRNADQARQIEALIGRMDNLRGDLATQSRLIRDAASANRVLRDEVLGLGQRNALLEDNVARLAASSRDSSRTARLDEVELLLVMGAQRLRIASDLDGARRAYALAAGVLDDLQDPELLNLRQTLAEERAVLERLGRGPRAAAAARLDGVAARLATLPMEAPVGGDDNAPAPWWQRALAPLVQVRPAGRHALLTGSERLAAETTLQLELSLARAALERGDREALGSALQRVQASVRRLWPDSPALRELQGQLQALRGEPLELQEPVLEASLLQLRAARDARR</sequence>
<gene>
    <name evidence="1" type="ordered locus">Psesu_0100</name>
</gene>
<dbReference type="OrthoDB" id="6028255at2"/>
<dbReference type="RefSeq" id="WP_013533792.1">
    <property type="nucleotide sequence ID" value="NC_014924.1"/>
</dbReference>
<reference evidence="1 2" key="1">
    <citation type="submission" date="2011-01" db="EMBL/GenBank/DDBJ databases">
        <title>Complete sequence of Pseudoxanthomonas suwonensis 11-1.</title>
        <authorList>
            <consortium name="US DOE Joint Genome Institute"/>
            <person name="Lucas S."/>
            <person name="Copeland A."/>
            <person name="Lapidus A."/>
            <person name="Cheng J.-F."/>
            <person name="Goodwin L."/>
            <person name="Pitluck S."/>
            <person name="Teshima H."/>
            <person name="Detter J.C."/>
            <person name="Han C."/>
            <person name="Tapia R."/>
            <person name="Land M."/>
            <person name="Hauser L."/>
            <person name="Kyrpides N."/>
            <person name="Ivanova N."/>
            <person name="Ovchinnikova G."/>
            <person name="Siebers A.K."/>
            <person name="Allgaier M."/>
            <person name="Thelen M.P."/>
            <person name="Hugenholtz P."/>
            <person name="Gladden J."/>
            <person name="Woyke T."/>
        </authorList>
    </citation>
    <scope>NUCLEOTIDE SEQUENCE [LARGE SCALE GENOMIC DNA]</scope>
    <source>
        <strain evidence="2">11-1</strain>
    </source>
</reference>
<dbReference type="KEGG" id="psu:Psesu_0100"/>
<evidence type="ECO:0000313" key="2">
    <source>
        <dbReference type="Proteomes" id="UP000008632"/>
    </source>
</evidence>
<dbReference type="PANTHER" id="PTHR38043">
    <property type="entry name" value="PROTEIN HEMX"/>
    <property type="match status" value="1"/>
</dbReference>
<dbReference type="HOGENOM" id="CLU_855124_0_0_6"/>
<evidence type="ECO:0008006" key="3">
    <source>
        <dbReference type="Google" id="ProtNLM"/>
    </source>
</evidence>
<dbReference type="PANTHER" id="PTHR38043:SF1">
    <property type="entry name" value="PROTEIN HEMX"/>
    <property type="match status" value="1"/>
</dbReference>
<proteinExistence type="predicted"/>
<protein>
    <recommendedName>
        <fullName evidence="3">Uroporphyrin-III methyltransferase</fullName>
    </recommendedName>
</protein>
<dbReference type="EMBL" id="CP002446">
    <property type="protein sequence ID" value="ADV25962.1"/>
    <property type="molecule type" value="Genomic_DNA"/>
</dbReference>
<dbReference type="InterPro" id="IPR007470">
    <property type="entry name" value="HemX"/>
</dbReference>
<dbReference type="Proteomes" id="UP000008632">
    <property type="component" value="Chromosome"/>
</dbReference>
<dbReference type="STRING" id="743721.Psesu_0100"/>
<accession>E6WP63</accession>
<evidence type="ECO:0000313" key="1">
    <source>
        <dbReference type="EMBL" id="ADV25962.1"/>
    </source>
</evidence>
<keyword evidence="2" id="KW-1185">Reference proteome</keyword>